<evidence type="ECO:0000313" key="2">
    <source>
        <dbReference type="WBParaSite" id="ES5_v2.g28399.t1"/>
    </source>
</evidence>
<accession>A0AC34GFI2</accession>
<sequence>MACEKDWWMGCGPQFLENCQLQKWQNKRVFSGAALINRNRKMKDAAIEMGWILPKDRRSSVRCCHLSNSPLPCPSTNVLPDLPQDPLAPCHIGTPTSAAPCQQQQPSSSFSSSSQASPPRPCPASNQPCKPFSKPSGNGRPKDWFSQRAAIRAAQRQAHSHKLFSSAKSLHFKNRRKQHA</sequence>
<evidence type="ECO:0000313" key="1">
    <source>
        <dbReference type="Proteomes" id="UP000887579"/>
    </source>
</evidence>
<protein>
    <submittedName>
        <fullName evidence="2">Uncharacterized protein</fullName>
    </submittedName>
</protein>
<dbReference type="Proteomes" id="UP000887579">
    <property type="component" value="Unplaced"/>
</dbReference>
<organism evidence="1 2">
    <name type="scientific">Panagrolaimus sp. ES5</name>
    <dbReference type="NCBI Taxonomy" id="591445"/>
    <lineage>
        <taxon>Eukaryota</taxon>
        <taxon>Metazoa</taxon>
        <taxon>Ecdysozoa</taxon>
        <taxon>Nematoda</taxon>
        <taxon>Chromadorea</taxon>
        <taxon>Rhabditida</taxon>
        <taxon>Tylenchina</taxon>
        <taxon>Panagrolaimomorpha</taxon>
        <taxon>Panagrolaimoidea</taxon>
        <taxon>Panagrolaimidae</taxon>
        <taxon>Panagrolaimus</taxon>
    </lineage>
</organism>
<dbReference type="WBParaSite" id="ES5_v2.g28399.t1">
    <property type="protein sequence ID" value="ES5_v2.g28399.t1"/>
    <property type="gene ID" value="ES5_v2.g28399"/>
</dbReference>
<reference evidence="2" key="1">
    <citation type="submission" date="2022-11" db="UniProtKB">
        <authorList>
            <consortium name="WormBaseParasite"/>
        </authorList>
    </citation>
    <scope>IDENTIFICATION</scope>
</reference>
<proteinExistence type="predicted"/>
<name>A0AC34GFI2_9BILA</name>